<dbReference type="OrthoDB" id="2013972at2759"/>
<dbReference type="AlphaFoldDB" id="A0A9P1HBE8"/>
<keyword evidence="3" id="KW-1185">Reference proteome</keyword>
<organism evidence="2 3">
    <name type="scientific">Parascedosporium putredinis</name>
    <dbReference type="NCBI Taxonomy" id="1442378"/>
    <lineage>
        <taxon>Eukaryota</taxon>
        <taxon>Fungi</taxon>
        <taxon>Dikarya</taxon>
        <taxon>Ascomycota</taxon>
        <taxon>Pezizomycotina</taxon>
        <taxon>Sordariomycetes</taxon>
        <taxon>Hypocreomycetidae</taxon>
        <taxon>Microascales</taxon>
        <taxon>Microascaceae</taxon>
        <taxon>Parascedosporium</taxon>
    </lineage>
</organism>
<comment type="caution">
    <text evidence="2">The sequence shown here is derived from an EMBL/GenBank/DDBJ whole genome shotgun (WGS) entry which is preliminary data.</text>
</comment>
<gene>
    <name evidence="2" type="ORF">PPNO1_LOCUS8173</name>
</gene>
<reference evidence="2" key="1">
    <citation type="submission" date="2022-11" db="EMBL/GenBank/DDBJ databases">
        <authorList>
            <person name="Scott C."/>
            <person name="Bruce N."/>
        </authorList>
    </citation>
    <scope>NUCLEOTIDE SEQUENCE</scope>
</reference>
<name>A0A9P1HBE8_9PEZI</name>
<evidence type="ECO:0000256" key="1">
    <source>
        <dbReference type="SAM" id="MobiDB-lite"/>
    </source>
</evidence>
<evidence type="ECO:0000313" key="3">
    <source>
        <dbReference type="Proteomes" id="UP000838763"/>
    </source>
</evidence>
<sequence length="157" mass="17025">MDKVERPIRVNPATKNLLLEAGYVDVEEKVVKIYHNPWNRGGHAEQTGRWFNLGLTFGLEGLSLAPLTRILGMRESEVKELVDKVRHETCLLRHHGYCNLHIWTARRPAEYTGPTGQSAGSAGGSNQVNDNSKGGSSNAKSSPIATGSTSGSGKNSQ</sequence>
<evidence type="ECO:0000313" key="2">
    <source>
        <dbReference type="EMBL" id="CAI4218594.1"/>
    </source>
</evidence>
<feature type="compositionally biased region" description="Polar residues" evidence="1">
    <location>
        <begin position="143"/>
        <end position="157"/>
    </location>
</feature>
<accession>A0A9P1HBE8</accession>
<proteinExistence type="predicted"/>
<dbReference type="Proteomes" id="UP000838763">
    <property type="component" value="Unassembled WGS sequence"/>
</dbReference>
<feature type="region of interest" description="Disordered" evidence="1">
    <location>
        <begin position="112"/>
        <end position="157"/>
    </location>
</feature>
<feature type="compositionally biased region" description="Low complexity" evidence="1">
    <location>
        <begin position="131"/>
        <end position="142"/>
    </location>
</feature>
<protein>
    <submittedName>
        <fullName evidence="2">Uncharacterized protein</fullName>
    </submittedName>
</protein>
<dbReference type="EMBL" id="CALLCH030000018">
    <property type="protein sequence ID" value="CAI4218594.1"/>
    <property type="molecule type" value="Genomic_DNA"/>
</dbReference>